<dbReference type="GO" id="GO:0005783">
    <property type="term" value="C:endoplasmic reticulum"/>
    <property type="evidence" value="ECO:0007669"/>
    <property type="project" value="InterPro"/>
</dbReference>
<protein>
    <submittedName>
        <fullName evidence="2">Uncharacterized protein</fullName>
    </submittedName>
</protein>
<dbReference type="eggNOG" id="ENOG502QRCY">
    <property type="taxonomic scope" value="Eukaryota"/>
</dbReference>
<dbReference type="AlphaFoldDB" id="B7FUG7"/>
<sequence>MVQFNKMFVMLPVMFAARKLDGEDPNIVNMLRIAYAVMQVVCVSAVLYVYLKAQAIKDDKVVYVPPAATPFADPNAKKKYTEVAYGAHVVSTARSLVGSTLFGVALTVGLHVYKGMVVGLAIQTVMGPLNLAENALVKALFLGQGIAPEHKIFDEKTADDLTPDDEVVDGSGNIVVRNAGTAVKDKEAKKSLEDILLDTWDAGAKADLGSLMEALNKKNCNYQTKADHWTPIMILAGLGAKGTASAIRAVLDMGANPAVVDVEGWNALHWAAFHNSAEGARALTSETQLLKVQDKEGNTPVETARKEGNDEVANILEAALGENKKSK</sequence>
<dbReference type="Gene3D" id="1.25.40.20">
    <property type="entry name" value="Ankyrin repeat-containing domain"/>
    <property type="match status" value="1"/>
</dbReference>
<name>B7FUG7_PHATC</name>
<keyword evidence="1" id="KW-0812">Transmembrane</keyword>
<dbReference type="PANTHER" id="PTHR28112:SF1">
    <property type="entry name" value="SRP-INDEPENDENT TARGETING PROTEIN 3"/>
    <property type="match status" value="1"/>
</dbReference>
<feature type="transmembrane region" description="Helical" evidence="1">
    <location>
        <begin position="32"/>
        <end position="51"/>
    </location>
</feature>
<dbReference type="Pfam" id="PF10032">
    <property type="entry name" value="Pho88"/>
    <property type="match status" value="1"/>
</dbReference>
<keyword evidence="3" id="KW-1185">Reference proteome</keyword>
<evidence type="ECO:0000256" key="1">
    <source>
        <dbReference type="SAM" id="Phobius"/>
    </source>
</evidence>
<dbReference type="STRING" id="556484.B7FUG7"/>
<evidence type="ECO:0000313" key="3">
    <source>
        <dbReference type="Proteomes" id="UP000000759"/>
    </source>
</evidence>
<dbReference type="EMBL" id="CM000607">
    <property type="protein sequence ID" value="EEC49985.1"/>
    <property type="molecule type" value="Genomic_DNA"/>
</dbReference>
<dbReference type="KEGG" id="pti:PHATRDRAFT_44547"/>
<dbReference type="PaxDb" id="2850-Phatr44547"/>
<dbReference type="OrthoDB" id="18139at2759"/>
<dbReference type="PANTHER" id="PTHR28112">
    <property type="entry name" value="SRP-INDEPENDENT TARGETING PROTEIN 3"/>
    <property type="match status" value="1"/>
</dbReference>
<gene>
    <name evidence="2" type="ORF">PHATRDRAFT_44547</name>
</gene>
<dbReference type="RefSeq" id="XP_002178320.1">
    <property type="nucleotide sequence ID" value="XM_002178284.1"/>
</dbReference>
<keyword evidence="1" id="KW-0472">Membrane</keyword>
<dbReference type="GO" id="GO:0005739">
    <property type="term" value="C:mitochondrion"/>
    <property type="evidence" value="ECO:0007669"/>
    <property type="project" value="TreeGrafter"/>
</dbReference>
<organism evidence="2 3">
    <name type="scientific">Phaeodactylum tricornutum (strain CCAP 1055/1)</name>
    <dbReference type="NCBI Taxonomy" id="556484"/>
    <lineage>
        <taxon>Eukaryota</taxon>
        <taxon>Sar</taxon>
        <taxon>Stramenopiles</taxon>
        <taxon>Ochrophyta</taxon>
        <taxon>Bacillariophyta</taxon>
        <taxon>Bacillariophyceae</taxon>
        <taxon>Bacillariophycidae</taxon>
        <taxon>Naviculales</taxon>
        <taxon>Phaeodactylaceae</taxon>
        <taxon>Phaeodactylum</taxon>
    </lineage>
</organism>
<dbReference type="SUPFAM" id="SSF48403">
    <property type="entry name" value="Ankyrin repeat"/>
    <property type="match status" value="1"/>
</dbReference>
<dbReference type="Pfam" id="PF12796">
    <property type="entry name" value="Ank_2"/>
    <property type="match status" value="1"/>
</dbReference>
<dbReference type="InterPro" id="IPR036770">
    <property type="entry name" value="Ankyrin_rpt-contain_sf"/>
</dbReference>
<proteinExistence type="predicted"/>
<dbReference type="GO" id="GO:0045047">
    <property type="term" value="P:protein targeting to ER"/>
    <property type="evidence" value="ECO:0007669"/>
    <property type="project" value="InterPro"/>
</dbReference>
<dbReference type="InterPro" id="IPR002110">
    <property type="entry name" value="Ankyrin_rpt"/>
</dbReference>
<dbReference type="InParanoid" id="B7FUG7"/>
<evidence type="ECO:0000313" key="2">
    <source>
        <dbReference type="EMBL" id="EEC49985.1"/>
    </source>
</evidence>
<dbReference type="InterPro" id="IPR012098">
    <property type="entry name" value="SND3_fun"/>
</dbReference>
<dbReference type="GeneID" id="7198074"/>
<reference evidence="3" key="2">
    <citation type="submission" date="2008-08" db="EMBL/GenBank/DDBJ databases">
        <authorList>
            <consortium name="Diatom Consortium"/>
            <person name="Grigoriev I."/>
            <person name="Grimwood J."/>
            <person name="Kuo A."/>
            <person name="Otillar R.P."/>
            <person name="Salamov A."/>
            <person name="Detter J.C."/>
            <person name="Lindquist E."/>
            <person name="Shapiro H."/>
            <person name="Lucas S."/>
            <person name="Glavina del Rio T."/>
            <person name="Pitluck S."/>
            <person name="Rokhsar D."/>
            <person name="Bowler C."/>
        </authorList>
    </citation>
    <scope>GENOME REANNOTATION</scope>
    <source>
        <strain evidence="3">CCAP 1055/1</strain>
    </source>
</reference>
<keyword evidence="1" id="KW-1133">Transmembrane helix</keyword>
<dbReference type="HOGENOM" id="CLU_807714_0_0_1"/>
<dbReference type="Proteomes" id="UP000000759">
    <property type="component" value="Chromosome 4"/>
</dbReference>
<accession>B7FUG7</accession>
<reference evidence="2 3" key="1">
    <citation type="journal article" date="2008" name="Nature">
        <title>The Phaeodactylum genome reveals the evolutionary history of diatom genomes.</title>
        <authorList>
            <person name="Bowler C."/>
            <person name="Allen A.E."/>
            <person name="Badger J.H."/>
            <person name="Grimwood J."/>
            <person name="Jabbari K."/>
            <person name="Kuo A."/>
            <person name="Maheswari U."/>
            <person name="Martens C."/>
            <person name="Maumus F."/>
            <person name="Otillar R.P."/>
            <person name="Rayko E."/>
            <person name="Salamov A."/>
            <person name="Vandepoele K."/>
            <person name="Beszteri B."/>
            <person name="Gruber A."/>
            <person name="Heijde M."/>
            <person name="Katinka M."/>
            <person name="Mock T."/>
            <person name="Valentin K."/>
            <person name="Verret F."/>
            <person name="Berges J.A."/>
            <person name="Brownlee C."/>
            <person name="Cadoret J.P."/>
            <person name="Chiovitti A."/>
            <person name="Choi C.J."/>
            <person name="Coesel S."/>
            <person name="De Martino A."/>
            <person name="Detter J.C."/>
            <person name="Durkin C."/>
            <person name="Falciatore A."/>
            <person name="Fournet J."/>
            <person name="Haruta M."/>
            <person name="Huysman M.J."/>
            <person name="Jenkins B.D."/>
            <person name="Jiroutova K."/>
            <person name="Jorgensen R.E."/>
            <person name="Joubert Y."/>
            <person name="Kaplan A."/>
            <person name="Kroger N."/>
            <person name="Kroth P.G."/>
            <person name="La Roche J."/>
            <person name="Lindquist E."/>
            <person name="Lommer M."/>
            <person name="Martin-Jezequel V."/>
            <person name="Lopez P.J."/>
            <person name="Lucas S."/>
            <person name="Mangogna M."/>
            <person name="McGinnis K."/>
            <person name="Medlin L.K."/>
            <person name="Montsant A."/>
            <person name="Oudot-Le Secq M.P."/>
            <person name="Napoli C."/>
            <person name="Obornik M."/>
            <person name="Parker M.S."/>
            <person name="Petit J.L."/>
            <person name="Porcel B.M."/>
            <person name="Poulsen N."/>
            <person name="Robison M."/>
            <person name="Rychlewski L."/>
            <person name="Rynearson T.A."/>
            <person name="Schmutz J."/>
            <person name="Shapiro H."/>
            <person name="Siaut M."/>
            <person name="Stanley M."/>
            <person name="Sussman M.R."/>
            <person name="Taylor A.R."/>
            <person name="Vardi A."/>
            <person name="von Dassow P."/>
            <person name="Vyverman W."/>
            <person name="Willis A."/>
            <person name="Wyrwicz L.S."/>
            <person name="Rokhsar D.S."/>
            <person name="Weissenbach J."/>
            <person name="Armbrust E.V."/>
            <person name="Green B.R."/>
            <person name="Van de Peer Y."/>
            <person name="Grigoriev I.V."/>
        </authorList>
    </citation>
    <scope>NUCLEOTIDE SEQUENCE [LARGE SCALE GENOMIC DNA]</scope>
    <source>
        <strain evidence="2 3">CCAP 1055/1</strain>
    </source>
</reference>